<proteinExistence type="predicted"/>
<protein>
    <recommendedName>
        <fullName evidence="3">Endonuclease-reverse transcriptase</fullName>
    </recommendedName>
</protein>
<reference evidence="1 2" key="1">
    <citation type="journal article" date="2022" name="Allergy">
        <title>Genome assembly and annotation of Periplaneta americana reveal a comprehensive cockroach allergen profile.</title>
        <authorList>
            <person name="Wang L."/>
            <person name="Xiong Q."/>
            <person name="Saelim N."/>
            <person name="Wang L."/>
            <person name="Nong W."/>
            <person name="Wan A.T."/>
            <person name="Shi M."/>
            <person name="Liu X."/>
            <person name="Cao Q."/>
            <person name="Hui J.H.L."/>
            <person name="Sookrung N."/>
            <person name="Leung T.F."/>
            <person name="Tungtrongchitr A."/>
            <person name="Tsui S.K.W."/>
        </authorList>
    </citation>
    <scope>NUCLEOTIDE SEQUENCE [LARGE SCALE GENOMIC DNA]</scope>
    <source>
        <strain evidence="1">PWHHKU_190912</strain>
    </source>
</reference>
<sequence length="152" mass="18177">MAGLREGCIEPPGSLKPISKLWVEFLDSKRLPWSLTKKQALKLGRCQRRMERKILGISLKDRIRNEEVRRRSGVEDVVTLAKRMKWRWGGRVIRKQPTRWAHTATLWDPRIGWRNRGRPRTRWDDEFKLQLGGLWTRIGRQRTRWKDAVNQL</sequence>
<evidence type="ECO:0008006" key="3">
    <source>
        <dbReference type="Google" id="ProtNLM"/>
    </source>
</evidence>
<dbReference type="EMBL" id="JAJSOF020000001">
    <property type="protein sequence ID" value="KAJ4451705.1"/>
    <property type="molecule type" value="Genomic_DNA"/>
</dbReference>
<evidence type="ECO:0000313" key="2">
    <source>
        <dbReference type="Proteomes" id="UP001148838"/>
    </source>
</evidence>
<comment type="caution">
    <text evidence="1">The sequence shown here is derived from an EMBL/GenBank/DDBJ whole genome shotgun (WGS) entry which is preliminary data.</text>
</comment>
<accession>A0ABQ8TYF8</accession>
<keyword evidence="2" id="KW-1185">Reference proteome</keyword>
<organism evidence="1 2">
    <name type="scientific">Periplaneta americana</name>
    <name type="common">American cockroach</name>
    <name type="synonym">Blatta americana</name>
    <dbReference type="NCBI Taxonomy" id="6978"/>
    <lineage>
        <taxon>Eukaryota</taxon>
        <taxon>Metazoa</taxon>
        <taxon>Ecdysozoa</taxon>
        <taxon>Arthropoda</taxon>
        <taxon>Hexapoda</taxon>
        <taxon>Insecta</taxon>
        <taxon>Pterygota</taxon>
        <taxon>Neoptera</taxon>
        <taxon>Polyneoptera</taxon>
        <taxon>Dictyoptera</taxon>
        <taxon>Blattodea</taxon>
        <taxon>Blattoidea</taxon>
        <taxon>Blattidae</taxon>
        <taxon>Blattinae</taxon>
        <taxon>Periplaneta</taxon>
    </lineage>
</organism>
<gene>
    <name evidence="1" type="ORF">ANN_03175</name>
</gene>
<name>A0ABQ8TYF8_PERAM</name>
<dbReference type="Proteomes" id="UP001148838">
    <property type="component" value="Unassembled WGS sequence"/>
</dbReference>
<evidence type="ECO:0000313" key="1">
    <source>
        <dbReference type="EMBL" id="KAJ4451705.1"/>
    </source>
</evidence>